<evidence type="ECO:0000313" key="5">
    <source>
        <dbReference type="EMBL" id="MBS2548571.1"/>
    </source>
</evidence>
<dbReference type="InterPro" id="IPR010071">
    <property type="entry name" value="AA_adenyl_dom"/>
</dbReference>
<comment type="caution">
    <text evidence="5">The sequence shown here is derived from an EMBL/GenBank/DDBJ whole genome shotgun (WGS) entry which is preliminary data.</text>
</comment>
<name>A0ABS5KRB3_9ACTN</name>
<dbReference type="Pfam" id="PF13193">
    <property type="entry name" value="AMP-binding_C"/>
    <property type="match status" value="1"/>
</dbReference>
<evidence type="ECO:0000256" key="1">
    <source>
        <dbReference type="ARBA" id="ARBA00022450"/>
    </source>
</evidence>
<evidence type="ECO:0000256" key="3">
    <source>
        <dbReference type="SAM" id="MobiDB-lite"/>
    </source>
</evidence>
<dbReference type="InterPro" id="IPR036736">
    <property type="entry name" value="ACP-like_sf"/>
</dbReference>
<keyword evidence="2" id="KW-0597">Phosphoprotein</keyword>
<feature type="compositionally biased region" description="Low complexity" evidence="3">
    <location>
        <begin position="609"/>
        <end position="625"/>
    </location>
</feature>
<dbReference type="Pfam" id="PF00550">
    <property type="entry name" value="PP-binding"/>
    <property type="match status" value="1"/>
</dbReference>
<dbReference type="CDD" id="cd05930">
    <property type="entry name" value="A_NRPS"/>
    <property type="match status" value="1"/>
</dbReference>
<evidence type="ECO:0000313" key="6">
    <source>
        <dbReference type="Proteomes" id="UP000730482"/>
    </source>
</evidence>
<sequence>MLTPDEISFLDRHSGSVPHYEPTTLHALFRAQAARTPDAEALRADDRSLTYRQLENAANAVARTLAGLGAGPGRPVAVSGERSPQLFTGLLAVLKAGSAILYLDPYYPADYQQAVLKTAEARILVLAPGSTIHAPDRDLAIVPLDDVLDEADRDHEPVADGAGYEDPAYIIFTSGTTGTPKGVVRPHRMHVTRIALEQGMYHLGADDRVLLKSPISFREFLWPLAVGATAVIARDGGERDDRYLLPFLRDQRISVVSFVPSMLRVLVANPDFPALAGSLRHIFAGGERLPADLEEQLRGHGFQVHNTYTLTEADYVVHRKDATQARGRGSVVGTPLDMRVYLVDEAGQRVRPGEVGEILTGGPGLATGYLNRPDLTAERFVANPFDPTVPVVFRTGDLARFLPDGQIDYIGRADLQIKVRGQRVEPTAVESVIREHPAVRDAVAVGFPDADQGARLVAFATPRDAPVPVEEIAAFLRARLPDFMVPASLIWLERLPLLLSGKVDRAALVPEPGVRPDLQTRYIAPRTRHETRLAAVWRQVLGIADIGVDDRFLEIGGDSLRLLILRSIIEQEFGGPVQIADLLDNATIRTQAMLLSAQEPPSAPDPGTAAPSAPDPRAAALAAREAALDQRRQRAASGSVAAVEPS</sequence>
<accession>A0ABS5KRB3</accession>
<gene>
    <name evidence="5" type="ORF">KGQ19_17020</name>
</gene>
<feature type="domain" description="Carrier" evidence="4">
    <location>
        <begin position="524"/>
        <end position="599"/>
    </location>
</feature>
<evidence type="ECO:0000259" key="4">
    <source>
        <dbReference type="PROSITE" id="PS50075"/>
    </source>
</evidence>
<keyword evidence="6" id="KW-1185">Reference proteome</keyword>
<dbReference type="PROSITE" id="PS00455">
    <property type="entry name" value="AMP_BINDING"/>
    <property type="match status" value="1"/>
</dbReference>
<dbReference type="InterPro" id="IPR009081">
    <property type="entry name" value="PP-bd_ACP"/>
</dbReference>
<dbReference type="SMART" id="SM00823">
    <property type="entry name" value="PKS_PP"/>
    <property type="match status" value="1"/>
</dbReference>
<dbReference type="InterPro" id="IPR020806">
    <property type="entry name" value="PKS_PP-bd"/>
</dbReference>
<organism evidence="5 6">
    <name type="scientific">Catenulispora pinistramenti</name>
    <dbReference type="NCBI Taxonomy" id="2705254"/>
    <lineage>
        <taxon>Bacteria</taxon>
        <taxon>Bacillati</taxon>
        <taxon>Actinomycetota</taxon>
        <taxon>Actinomycetes</taxon>
        <taxon>Catenulisporales</taxon>
        <taxon>Catenulisporaceae</taxon>
        <taxon>Catenulispora</taxon>
    </lineage>
</organism>
<dbReference type="Gene3D" id="3.30.300.30">
    <property type="match status" value="1"/>
</dbReference>
<dbReference type="PANTHER" id="PTHR45527">
    <property type="entry name" value="NONRIBOSOMAL PEPTIDE SYNTHETASE"/>
    <property type="match status" value="1"/>
</dbReference>
<dbReference type="InterPro" id="IPR020845">
    <property type="entry name" value="AMP-binding_CS"/>
</dbReference>
<reference evidence="5 6" key="1">
    <citation type="submission" date="2020-02" db="EMBL/GenBank/DDBJ databases">
        <title>Acidophilic actinobacteria isolated from forest soil.</title>
        <authorList>
            <person name="Golinska P."/>
        </authorList>
    </citation>
    <scope>NUCLEOTIDE SEQUENCE [LARGE SCALE GENOMIC DNA]</scope>
    <source>
        <strain evidence="5 6">NL8</strain>
    </source>
</reference>
<dbReference type="SUPFAM" id="SSF56801">
    <property type="entry name" value="Acetyl-CoA synthetase-like"/>
    <property type="match status" value="1"/>
</dbReference>
<dbReference type="Proteomes" id="UP000730482">
    <property type="component" value="Unassembled WGS sequence"/>
</dbReference>
<dbReference type="SUPFAM" id="SSF47336">
    <property type="entry name" value="ACP-like"/>
    <property type="match status" value="1"/>
</dbReference>
<dbReference type="RefSeq" id="WP_212010146.1">
    <property type="nucleotide sequence ID" value="NZ_JAAFYZ010000051.1"/>
</dbReference>
<dbReference type="InterPro" id="IPR045851">
    <property type="entry name" value="AMP-bd_C_sf"/>
</dbReference>
<dbReference type="PANTHER" id="PTHR45527:SF1">
    <property type="entry name" value="FATTY ACID SYNTHASE"/>
    <property type="match status" value="1"/>
</dbReference>
<dbReference type="Gene3D" id="3.40.50.12780">
    <property type="entry name" value="N-terminal domain of ligase-like"/>
    <property type="match status" value="1"/>
</dbReference>
<proteinExistence type="predicted"/>
<dbReference type="InterPro" id="IPR042099">
    <property type="entry name" value="ANL_N_sf"/>
</dbReference>
<dbReference type="Gene3D" id="1.10.1200.10">
    <property type="entry name" value="ACP-like"/>
    <property type="match status" value="1"/>
</dbReference>
<dbReference type="Pfam" id="PF00501">
    <property type="entry name" value="AMP-binding"/>
    <property type="match status" value="1"/>
</dbReference>
<dbReference type="InterPro" id="IPR000873">
    <property type="entry name" value="AMP-dep_synth/lig_dom"/>
</dbReference>
<evidence type="ECO:0000256" key="2">
    <source>
        <dbReference type="ARBA" id="ARBA00022553"/>
    </source>
</evidence>
<feature type="region of interest" description="Disordered" evidence="3">
    <location>
        <begin position="597"/>
        <end position="646"/>
    </location>
</feature>
<dbReference type="PROSITE" id="PS50075">
    <property type="entry name" value="CARRIER"/>
    <property type="match status" value="1"/>
</dbReference>
<dbReference type="EMBL" id="JAAFYZ010000051">
    <property type="protein sequence ID" value="MBS2548571.1"/>
    <property type="molecule type" value="Genomic_DNA"/>
</dbReference>
<keyword evidence="1" id="KW-0596">Phosphopantetheine</keyword>
<protein>
    <submittedName>
        <fullName evidence="5">Non-ribosomal peptide synthetase</fullName>
    </submittedName>
</protein>
<dbReference type="InterPro" id="IPR025110">
    <property type="entry name" value="AMP-bd_C"/>
</dbReference>
<dbReference type="NCBIfam" id="TIGR01733">
    <property type="entry name" value="AA-adenyl-dom"/>
    <property type="match status" value="1"/>
</dbReference>